<evidence type="ECO:0000256" key="1">
    <source>
        <dbReference type="SAM" id="Phobius"/>
    </source>
</evidence>
<gene>
    <name evidence="3" type="ORF">BSTOLATCC_MIC46455</name>
</gene>
<protein>
    <recommendedName>
        <fullName evidence="2">CAAX prenyl protease 2/Lysostaphin resistance protein A-like domain-containing protein</fullName>
    </recommendedName>
</protein>
<sequence>MVIAHQSYHPSKFQRVLLTLIGLSPLCSIALGLFYFSSIWLTTVCMHATMIILPILYKLCFNSSTFEYTRGELKNAFHQGLIGLIFCSIIVIGLMAPGTLLIYFFKSFALFITGFSELTCNDFAIDCNNFLNPLMFAYYFTVVNPGVEEWFWRVFLVKSFPESWKWFVALLYSEYHFFIILRFTGIIQAIFGFSFIVGVGISLQLIKERYGLLSAVSAHMGFDLCAMIAWGLLLN</sequence>
<comment type="caution">
    <text evidence="3">The sequence shown here is derived from an EMBL/GenBank/DDBJ whole genome shotgun (WGS) entry which is preliminary data.</text>
</comment>
<organism evidence="3 4">
    <name type="scientific">Blepharisma stoltei</name>
    <dbReference type="NCBI Taxonomy" id="1481888"/>
    <lineage>
        <taxon>Eukaryota</taxon>
        <taxon>Sar</taxon>
        <taxon>Alveolata</taxon>
        <taxon>Ciliophora</taxon>
        <taxon>Postciliodesmatophora</taxon>
        <taxon>Heterotrichea</taxon>
        <taxon>Heterotrichida</taxon>
        <taxon>Blepharismidae</taxon>
        <taxon>Blepharisma</taxon>
    </lineage>
</organism>
<dbReference type="GO" id="GO:0080120">
    <property type="term" value="P:CAAX-box protein maturation"/>
    <property type="evidence" value="ECO:0007669"/>
    <property type="project" value="UniProtKB-ARBA"/>
</dbReference>
<proteinExistence type="predicted"/>
<feature type="transmembrane region" description="Helical" evidence="1">
    <location>
        <begin position="175"/>
        <end position="203"/>
    </location>
</feature>
<dbReference type="Proteomes" id="UP001162131">
    <property type="component" value="Unassembled WGS sequence"/>
</dbReference>
<dbReference type="EMBL" id="CAJZBQ010000046">
    <property type="protein sequence ID" value="CAG9328454.1"/>
    <property type="molecule type" value="Genomic_DNA"/>
</dbReference>
<feature type="transmembrane region" description="Helical" evidence="1">
    <location>
        <begin position="210"/>
        <end position="233"/>
    </location>
</feature>
<evidence type="ECO:0000259" key="2">
    <source>
        <dbReference type="Pfam" id="PF02517"/>
    </source>
</evidence>
<feature type="transmembrane region" description="Helical" evidence="1">
    <location>
        <begin position="81"/>
        <end position="105"/>
    </location>
</feature>
<keyword evidence="1" id="KW-0812">Transmembrane</keyword>
<name>A0AAU9JQ40_9CILI</name>
<feature type="transmembrane region" description="Helical" evidence="1">
    <location>
        <begin position="40"/>
        <end position="60"/>
    </location>
</feature>
<evidence type="ECO:0000313" key="4">
    <source>
        <dbReference type="Proteomes" id="UP001162131"/>
    </source>
</evidence>
<feature type="domain" description="CAAX prenyl protease 2/Lysostaphin resistance protein A-like" evidence="2">
    <location>
        <begin position="132"/>
        <end position="224"/>
    </location>
</feature>
<dbReference type="InterPro" id="IPR003675">
    <property type="entry name" value="Rce1/LyrA-like_dom"/>
</dbReference>
<reference evidence="3" key="1">
    <citation type="submission" date="2021-09" db="EMBL/GenBank/DDBJ databases">
        <authorList>
            <consortium name="AG Swart"/>
            <person name="Singh M."/>
            <person name="Singh A."/>
            <person name="Seah K."/>
            <person name="Emmerich C."/>
        </authorList>
    </citation>
    <scope>NUCLEOTIDE SEQUENCE</scope>
    <source>
        <strain evidence="3">ATCC30299</strain>
    </source>
</reference>
<keyword evidence="1" id="KW-1133">Transmembrane helix</keyword>
<dbReference type="Pfam" id="PF02517">
    <property type="entry name" value="Rce1-like"/>
    <property type="match status" value="1"/>
</dbReference>
<evidence type="ECO:0000313" key="3">
    <source>
        <dbReference type="EMBL" id="CAG9328454.1"/>
    </source>
</evidence>
<accession>A0AAU9JQ40</accession>
<keyword evidence="1" id="KW-0472">Membrane</keyword>
<dbReference type="AlphaFoldDB" id="A0AAU9JQ40"/>
<feature type="transmembrane region" description="Helical" evidence="1">
    <location>
        <begin position="16"/>
        <end position="34"/>
    </location>
</feature>
<dbReference type="GO" id="GO:0004175">
    <property type="term" value="F:endopeptidase activity"/>
    <property type="evidence" value="ECO:0007669"/>
    <property type="project" value="UniProtKB-ARBA"/>
</dbReference>
<keyword evidence="4" id="KW-1185">Reference proteome</keyword>